<dbReference type="AlphaFoldDB" id="A0A832QCF3"/>
<organism evidence="5 6">
    <name type="scientific">Candidatus Dojkabacteria bacterium</name>
    <dbReference type="NCBI Taxonomy" id="2099670"/>
    <lineage>
        <taxon>Bacteria</taxon>
        <taxon>Candidatus Dojkabacteria</taxon>
    </lineage>
</organism>
<dbReference type="InterPro" id="IPR017871">
    <property type="entry name" value="ABC_transporter-like_CS"/>
</dbReference>
<dbReference type="InterPro" id="IPR027417">
    <property type="entry name" value="P-loop_NTPase"/>
</dbReference>
<dbReference type="CDD" id="cd03221">
    <property type="entry name" value="ABCF_EF-3"/>
    <property type="match status" value="1"/>
</dbReference>
<evidence type="ECO:0000256" key="1">
    <source>
        <dbReference type="ARBA" id="ARBA00022737"/>
    </source>
</evidence>
<sequence length="515" mass="59445">MLRIKDLTIETEVGKKIVENLNLHLNRDDKLAIIGEEGNGKSTLLKTIYSKKDVEDYCKIYGEIQKKGLTIGYLEQSLDSNWSNQKVGTYFLKEKPDSDIDYTKFEDINRILKKLSKIGIDPSILDSEQLIKDLSGGEKVKIQIAKILTKDPDILLLDEPTNDLDIPTLEWLEDFILTQKTPIIFVSHDETLLEKTANRILHLEHLKGTDTSRHTIANVGYEEYVTNREKALEKQEQMYNMEKREYLKDKQILSRQKSIIRTKQITIDDSSTRRILNKQMRNILVRERKTEEKRKTGRVEVEDPIYMEFDKRAVVPKGRVVLNLNIKELKIGERVLTKDIKLFVKGPEKIAFIGKNGSGKTTLLKKILHALDKKEGLKVGYMPQNYNEVLDDDMKVFDYITKELEDLDEDLMRAYIGSIKLTWEEMSGFVKDLSLGQKAKVILLKMMLEGNNVLVLDEPTRNMSSLSNPVIRKMLRDFKGSIISVSHDRKFLKEVCDKVYRLSSTGLKEVKESLS</sequence>
<feature type="domain" description="ABC transporter" evidence="4">
    <location>
        <begin position="2"/>
        <end position="230"/>
    </location>
</feature>
<dbReference type="InterPro" id="IPR003593">
    <property type="entry name" value="AAA+_ATPase"/>
</dbReference>
<evidence type="ECO:0000256" key="3">
    <source>
        <dbReference type="ARBA" id="ARBA00022840"/>
    </source>
</evidence>
<accession>A0A832QCF3</accession>
<keyword evidence="3 5" id="KW-0067">ATP-binding</keyword>
<dbReference type="Gene3D" id="3.40.50.300">
    <property type="entry name" value="P-loop containing nucleotide triphosphate hydrolases"/>
    <property type="match status" value="2"/>
</dbReference>
<dbReference type="GO" id="GO:0005524">
    <property type="term" value="F:ATP binding"/>
    <property type="evidence" value="ECO:0007669"/>
    <property type="project" value="UniProtKB-KW"/>
</dbReference>
<dbReference type="SUPFAM" id="SSF52540">
    <property type="entry name" value="P-loop containing nucleoside triphosphate hydrolases"/>
    <property type="match status" value="2"/>
</dbReference>
<evidence type="ECO:0000256" key="2">
    <source>
        <dbReference type="ARBA" id="ARBA00022741"/>
    </source>
</evidence>
<dbReference type="InterPro" id="IPR050611">
    <property type="entry name" value="ABCF"/>
</dbReference>
<dbReference type="PROSITE" id="PS50893">
    <property type="entry name" value="ABC_TRANSPORTER_2"/>
    <property type="match status" value="1"/>
</dbReference>
<dbReference type="EMBL" id="DUTP01000005">
    <property type="protein sequence ID" value="HHX99534.1"/>
    <property type="molecule type" value="Genomic_DNA"/>
</dbReference>
<comment type="caution">
    <text evidence="5">The sequence shown here is derived from an EMBL/GenBank/DDBJ whole genome shotgun (WGS) entry which is preliminary data.</text>
</comment>
<evidence type="ECO:0000313" key="6">
    <source>
        <dbReference type="Proteomes" id="UP000576550"/>
    </source>
</evidence>
<dbReference type="GO" id="GO:0016887">
    <property type="term" value="F:ATP hydrolysis activity"/>
    <property type="evidence" value="ECO:0007669"/>
    <property type="project" value="InterPro"/>
</dbReference>
<dbReference type="PANTHER" id="PTHR19211:SF14">
    <property type="entry name" value="ATP-BINDING CASSETTE SUB-FAMILY F MEMBER 1"/>
    <property type="match status" value="1"/>
</dbReference>
<dbReference type="Pfam" id="PF00005">
    <property type="entry name" value="ABC_tran"/>
    <property type="match status" value="2"/>
</dbReference>
<evidence type="ECO:0000313" key="5">
    <source>
        <dbReference type="EMBL" id="HHX99534.1"/>
    </source>
</evidence>
<keyword evidence="1" id="KW-0677">Repeat</keyword>
<dbReference type="PROSITE" id="PS00211">
    <property type="entry name" value="ABC_TRANSPORTER_1"/>
    <property type="match status" value="2"/>
</dbReference>
<dbReference type="SMART" id="SM00382">
    <property type="entry name" value="AAA"/>
    <property type="match status" value="2"/>
</dbReference>
<name>A0A832QCF3_9BACT</name>
<gene>
    <name evidence="5" type="ORF">GX533_02565</name>
</gene>
<dbReference type="Proteomes" id="UP000576550">
    <property type="component" value="Unassembled WGS sequence"/>
</dbReference>
<keyword evidence="2" id="KW-0547">Nucleotide-binding</keyword>
<proteinExistence type="predicted"/>
<dbReference type="InterPro" id="IPR003439">
    <property type="entry name" value="ABC_transporter-like_ATP-bd"/>
</dbReference>
<dbReference type="PANTHER" id="PTHR19211">
    <property type="entry name" value="ATP-BINDING TRANSPORT PROTEIN-RELATED"/>
    <property type="match status" value="1"/>
</dbReference>
<reference evidence="5 6" key="1">
    <citation type="journal article" date="2020" name="Biotechnol. Biofuels">
        <title>New insights from the biogas microbiome by comprehensive genome-resolved metagenomics of nearly 1600 species originating from multiple anaerobic digesters.</title>
        <authorList>
            <person name="Campanaro S."/>
            <person name="Treu L."/>
            <person name="Rodriguez-R L.M."/>
            <person name="Kovalovszki A."/>
            <person name="Ziels R.M."/>
            <person name="Maus I."/>
            <person name="Zhu X."/>
            <person name="Kougias P.G."/>
            <person name="Basile A."/>
            <person name="Luo G."/>
            <person name="Schluter A."/>
            <person name="Konstantinidis K.T."/>
            <person name="Angelidaki I."/>
        </authorList>
    </citation>
    <scope>NUCLEOTIDE SEQUENCE [LARGE SCALE GENOMIC DNA]</scope>
    <source>
        <strain evidence="5">AS05jafATM_89</strain>
    </source>
</reference>
<protein>
    <submittedName>
        <fullName evidence="5">ABC-F family ATP-binding cassette domain-containing protein</fullName>
    </submittedName>
</protein>
<evidence type="ECO:0000259" key="4">
    <source>
        <dbReference type="PROSITE" id="PS50893"/>
    </source>
</evidence>